<sequence length="349" mass="37947">MMLPRPCIHVLGAGAVGLLHAAHLSRAASPLSTTSPLIMLLLRQSRLTAFPPDGFWLTQTCASSAMASIQRHQRIQVKLPFQDTHHATPISTLILSTRAHQAWPALQSVLHRLTPSPTILLLQNGVLAVHDEIQRNLTLARPDLHPTFLLGLTTHGITRSATDPFDLDHVGFGNTIIGCALPTHTKDMDANNSRHTPTAANALLDILSSGWKSLDVFVKPPTELTSHLMLKLIVNACINPVVALLGRPNGTLLSTPDGPELVMSLCAELAPLALPHLKSLNILSIDSMAAAVMDVVRKTHLNRNSMLVDIDNGNNTEIEYLNGYLIQLANKQGMSLPMHSLLTRMIRLK</sequence>
<dbReference type="InterPro" id="IPR003710">
    <property type="entry name" value="ApbA"/>
</dbReference>
<gene>
    <name evidence="10" type="ORF">BASA50_001864</name>
</gene>
<protein>
    <recommendedName>
        <fullName evidence="2 6">2-dehydropantoate 2-reductase</fullName>
        <ecNumber evidence="2 6">1.1.1.169</ecNumber>
    </recommendedName>
    <alternativeName>
        <fullName evidence="5 6">Ketopantoate reductase</fullName>
    </alternativeName>
</protein>
<evidence type="ECO:0000256" key="1">
    <source>
        <dbReference type="ARBA" id="ARBA00007870"/>
    </source>
</evidence>
<comment type="catalytic activity">
    <reaction evidence="6">
        <text>(R)-pantoate + NADP(+) = 2-dehydropantoate + NADPH + H(+)</text>
        <dbReference type="Rhea" id="RHEA:16233"/>
        <dbReference type="ChEBI" id="CHEBI:11561"/>
        <dbReference type="ChEBI" id="CHEBI:15378"/>
        <dbReference type="ChEBI" id="CHEBI:15980"/>
        <dbReference type="ChEBI" id="CHEBI:57783"/>
        <dbReference type="ChEBI" id="CHEBI:58349"/>
        <dbReference type="EC" id="1.1.1.169"/>
    </reaction>
</comment>
<evidence type="ECO:0000313" key="10">
    <source>
        <dbReference type="EMBL" id="KAH6601036.1"/>
    </source>
</evidence>
<dbReference type="InterPro" id="IPR013332">
    <property type="entry name" value="KPR_N"/>
</dbReference>
<dbReference type="Pfam" id="PF02558">
    <property type="entry name" value="ApbA"/>
    <property type="match status" value="1"/>
</dbReference>
<keyword evidence="7" id="KW-0732">Signal</keyword>
<evidence type="ECO:0000256" key="4">
    <source>
        <dbReference type="ARBA" id="ARBA00023002"/>
    </source>
</evidence>
<dbReference type="Proteomes" id="UP001648503">
    <property type="component" value="Unassembled WGS sequence"/>
</dbReference>
<dbReference type="InterPro" id="IPR050838">
    <property type="entry name" value="Ketopantoate_reductase"/>
</dbReference>
<keyword evidence="11" id="KW-1185">Reference proteome</keyword>
<evidence type="ECO:0000313" key="11">
    <source>
        <dbReference type="Proteomes" id="UP001648503"/>
    </source>
</evidence>
<comment type="function">
    <text evidence="6">Catalyzes the NADPH-dependent reduction of ketopantoate into pantoic acid.</text>
</comment>
<evidence type="ECO:0000256" key="6">
    <source>
        <dbReference type="RuleBase" id="RU362068"/>
    </source>
</evidence>
<evidence type="ECO:0000256" key="3">
    <source>
        <dbReference type="ARBA" id="ARBA00022857"/>
    </source>
</evidence>
<keyword evidence="4 6" id="KW-0560">Oxidoreductase</keyword>
<proteinExistence type="inferred from homology"/>
<dbReference type="SUPFAM" id="SSF51735">
    <property type="entry name" value="NAD(P)-binding Rossmann-fold domains"/>
    <property type="match status" value="1"/>
</dbReference>
<feature type="signal peptide" evidence="7">
    <location>
        <begin position="1"/>
        <end position="27"/>
    </location>
</feature>
<comment type="caution">
    <text evidence="10">The sequence shown here is derived from an EMBL/GenBank/DDBJ whole genome shotgun (WGS) entry which is preliminary data.</text>
</comment>
<name>A0ABQ8FMX9_9FUNG</name>
<feature type="chain" id="PRO_5045595965" description="2-dehydropantoate 2-reductase" evidence="7">
    <location>
        <begin position="28"/>
        <end position="349"/>
    </location>
</feature>
<organism evidence="10 11">
    <name type="scientific">Batrachochytrium salamandrivorans</name>
    <dbReference type="NCBI Taxonomy" id="1357716"/>
    <lineage>
        <taxon>Eukaryota</taxon>
        <taxon>Fungi</taxon>
        <taxon>Fungi incertae sedis</taxon>
        <taxon>Chytridiomycota</taxon>
        <taxon>Chytridiomycota incertae sedis</taxon>
        <taxon>Chytridiomycetes</taxon>
        <taxon>Rhizophydiales</taxon>
        <taxon>Rhizophydiales incertae sedis</taxon>
        <taxon>Batrachochytrium</taxon>
    </lineage>
</organism>
<evidence type="ECO:0000256" key="2">
    <source>
        <dbReference type="ARBA" id="ARBA00013014"/>
    </source>
</evidence>
<dbReference type="Gene3D" id="1.10.1040.10">
    <property type="entry name" value="N-(1-d-carboxylethyl)-l-norvaline Dehydrogenase, domain 2"/>
    <property type="match status" value="1"/>
</dbReference>
<feature type="domain" description="Ketopantoate reductase C-terminal" evidence="9">
    <location>
        <begin position="228"/>
        <end position="348"/>
    </location>
</feature>
<dbReference type="PANTHER" id="PTHR43765">
    <property type="entry name" value="2-DEHYDROPANTOATE 2-REDUCTASE-RELATED"/>
    <property type="match status" value="1"/>
</dbReference>
<evidence type="ECO:0000259" key="8">
    <source>
        <dbReference type="Pfam" id="PF02558"/>
    </source>
</evidence>
<evidence type="ECO:0000256" key="7">
    <source>
        <dbReference type="SAM" id="SignalP"/>
    </source>
</evidence>
<dbReference type="Gene3D" id="3.40.50.720">
    <property type="entry name" value="NAD(P)-binding Rossmann-like Domain"/>
    <property type="match status" value="1"/>
</dbReference>
<dbReference type="SUPFAM" id="SSF48179">
    <property type="entry name" value="6-phosphogluconate dehydrogenase C-terminal domain-like"/>
    <property type="match status" value="1"/>
</dbReference>
<evidence type="ECO:0000259" key="9">
    <source>
        <dbReference type="Pfam" id="PF08546"/>
    </source>
</evidence>
<dbReference type="InterPro" id="IPR036291">
    <property type="entry name" value="NAD(P)-bd_dom_sf"/>
</dbReference>
<keyword evidence="3 6" id="KW-0521">NADP</keyword>
<evidence type="ECO:0000256" key="5">
    <source>
        <dbReference type="ARBA" id="ARBA00032024"/>
    </source>
</evidence>
<dbReference type="EMBL" id="JAFCIX010000021">
    <property type="protein sequence ID" value="KAH6601036.1"/>
    <property type="molecule type" value="Genomic_DNA"/>
</dbReference>
<comment type="similarity">
    <text evidence="1 6">Belongs to the ketopantoate reductase family.</text>
</comment>
<dbReference type="InterPro" id="IPR008927">
    <property type="entry name" value="6-PGluconate_DH-like_C_sf"/>
</dbReference>
<accession>A0ABQ8FMX9</accession>
<dbReference type="NCBIfam" id="TIGR00745">
    <property type="entry name" value="apbA_panE"/>
    <property type="match status" value="1"/>
</dbReference>
<dbReference type="EC" id="1.1.1.169" evidence="2 6"/>
<dbReference type="PANTHER" id="PTHR43765:SF2">
    <property type="entry name" value="2-DEHYDROPANTOATE 2-REDUCTASE"/>
    <property type="match status" value="1"/>
</dbReference>
<feature type="domain" description="Ketopantoate reductase N-terminal" evidence="8">
    <location>
        <begin position="8"/>
        <end position="179"/>
    </location>
</feature>
<dbReference type="InterPro" id="IPR013328">
    <property type="entry name" value="6PGD_dom2"/>
</dbReference>
<dbReference type="InterPro" id="IPR013752">
    <property type="entry name" value="KPA_reductase"/>
</dbReference>
<reference evidence="10 11" key="1">
    <citation type="submission" date="2021-02" db="EMBL/GenBank/DDBJ databases">
        <title>Variation within the Batrachochytrium salamandrivorans European outbreak.</title>
        <authorList>
            <person name="Kelly M."/>
            <person name="Pasmans F."/>
            <person name="Shea T.P."/>
            <person name="Munoz J.F."/>
            <person name="Carranza S."/>
            <person name="Cuomo C.A."/>
            <person name="Martel A."/>
        </authorList>
    </citation>
    <scope>NUCLEOTIDE SEQUENCE [LARGE SCALE GENOMIC DNA]</scope>
    <source>
        <strain evidence="10 11">AMFP18/2</strain>
    </source>
</reference>
<dbReference type="Pfam" id="PF08546">
    <property type="entry name" value="ApbA_C"/>
    <property type="match status" value="1"/>
</dbReference>